<dbReference type="SUPFAM" id="SSF51735">
    <property type="entry name" value="NAD(P)-binding Rossmann-fold domains"/>
    <property type="match status" value="1"/>
</dbReference>
<dbReference type="InterPro" id="IPR014026">
    <property type="entry name" value="UDP-Glc/GDP-Man_DH_dimer"/>
</dbReference>
<dbReference type="GO" id="GO:0051287">
    <property type="term" value="F:NAD binding"/>
    <property type="evidence" value="ECO:0007669"/>
    <property type="project" value="InterPro"/>
</dbReference>
<dbReference type="InterPro" id="IPR013328">
    <property type="entry name" value="6PGD_dom2"/>
</dbReference>
<sequence length="287" mass="31133">MENAKSLIGFIGQGWIGKNYADNFADRGYEVVRYALEEPYRQNKEKIKDCDIVFIAVPTPTTPSGFDSSIVAEALNLVGDGRIAVIKSTILPGTTEYFQKENPRVTILYAPEFLSEATAAHDAAHPFSNIMGLSVDDEAHRAAAQTVLAVLPPAPFSHICSSTEAELIKYSHNMSGYVQIVLFNALFDLAAGCGADWLKIQQALEADPYICNRYAKPLHKSGRGAGGGCFIKDFAALAGLYEQTVGDAAGVEFLKSAQKKNINLLVKSNKDLDLLKGVYGEDISSKF</sequence>
<dbReference type="InterPro" id="IPR036291">
    <property type="entry name" value="NAD(P)-bd_dom_sf"/>
</dbReference>
<dbReference type="Gene3D" id="1.10.1040.10">
    <property type="entry name" value="N-(1-d-carboxylethyl)-l-norvaline Dehydrogenase, domain 2"/>
    <property type="match status" value="1"/>
</dbReference>
<feature type="domain" description="UDP-glucose/GDP-mannose dehydrogenase N-terminal" evidence="3">
    <location>
        <begin position="43"/>
        <end position="139"/>
    </location>
</feature>
<dbReference type="Pfam" id="PF00984">
    <property type="entry name" value="UDPG_MGDP_dh"/>
    <property type="match status" value="1"/>
</dbReference>
<dbReference type="SUPFAM" id="SSF48179">
    <property type="entry name" value="6-phosphogluconate dehydrogenase C-terminal domain-like"/>
    <property type="match status" value="1"/>
</dbReference>
<dbReference type="PANTHER" id="PTHR43750:SF3">
    <property type="entry name" value="UDP-GLUCOSE 6-DEHYDROGENASE TUAD"/>
    <property type="match status" value="1"/>
</dbReference>
<dbReference type="EMBL" id="PFAR01000001">
    <property type="protein sequence ID" value="PIR93569.1"/>
    <property type="molecule type" value="Genomic_DNA"/>
</dbReference>
<dbReference type="GO" id="GO:0016616">
    <property type="term" value="F:oxidoreductase activity, acting on the CH-OH group of donors, NAD or NADP as acceptor"/>
    <property type="evidence" value="ECO:0007669"/>
    <property type="project" value="InterPro"/>
</dbReference>
<evidence type="ECO:0000256" key="1">
    <source>
        <dbReference type="ARBA" id="ARBA00006601"/>
    </source>
</evidence>
<dbReference type="AlphaFoldDB" id="A0A2H0V570"/>
<organism evidence="4 5">
    <name type="scientific">Candidatus Falkowbacteria bacterium CG10_big_fil_rev_8_21_14_0_10_43_10</name>
    <dbReference type="NCBI Taxonomy" id="1974567"/>
    <lineage>
        <taxon>Bacteria</taxon>
        <taxon>Candidatus Falkowiibacteriota</taxon>
    </lineage>
</organism>
<dbReference type="Proteomes" id="UP000228626">
    <property type="component" value="Unassembled WGS sequence"/>
</dbReference>
<evidence type="ECO:0000313" key="4">
    <source>
        <dbReference type="EMBL" id="PIR93569.1"/>
    </source>
</evidence>
<comment type="caution">
    <text evidence="4">The sequence shown here is derived from an EMBL/GenBank/DDBJ whole genome shotgun (WGS) entry which is preliminary data.</text>
</comment>
<accession>A0A2H0V570</accession>
<dbReference type="InterPro" id="IPR001732">
    <property type="entry name" value="UDP-Glc/GDP-Man_DH_N"/>
</dbReference>
<evidence type="ECO:0008006" key="6">
    <source>
        <dbReference type="Google" id="ProtNLM"/>
    </source>
</evidence>
<dbReference type="InterPro" id="IPR008927">
    <property type="entry name" value="6-PGluconate_DH-like_C_sf"/>
</dbReference>
<evidence type="ECO:0000259" key="3">
    <source>
        <dbReference type="Pfam" id="PF03721"/>
    </source>
</evidence>
<dbReference type="Gene3D" id="3.40.50.720">
    <property type="entry name" value="NAD(P)-binding Rossmann-like Domain"/>
    <property type="match status" value="1"/>
</dbReference>
<dbReference type="Pfam" id="PF03721">
    <property type="entry name" value="UDPG_MGDP_dh_N"/>
    <property type="match status" value="1"/>
</dbReference>
<gene>
    <name evidence="4" type="ORF">COT99_00165</name>
</gene>
<evidence type="ECO:0000259" key="2">
    <source>
        <dbReference type="Pfam" id="PF00984"/>
    </source>
</evidence>
<proteinExistence type="inferred from homology"/>
<name>A0A2H0V570_9BACT</name>
<dbReference type="PANTHER" id="PTHR43750">
    <property type="entry name" value="UDP-GLUCOSE 6-DEHYDROGENASE TUAD"/>
    <property type="match status" value="1"/>
</dbReference>
<protein>
    <recommendedName>
        <fullName evidence="6">UDP-glucose/GDP-mannose dehydrogenase family protein</fullName>
    </recommendedName>
</protein>
<feature type="domain" description="UDP-glucose/GDP-mannose dehydrogenase dimerisation" evidence="2">
    <location>
        <begin position="164"/>
        <end position="261"/>
    </location>
</feature>
<reference evidence="5" key="1">
    <citation type="submission" date="2017-09" db="EMBL/GenBank/DDBJ databases">
        <title>Depth-based differentiation of microbial function through sediment-hosted aquifers and enrichment of novel symbionts in the deep terrestrial subsurface.</title>
        <authorList>
            <person name="Probst A.J."/>
            <person name="Ladd B."/>
            <person name="Jarett J.K."/>
            <person name="Geller-Mcgrath D.E."/>
            <person name="Sieber C.M.K."/>
            <person name="Emerson J.B."/>
            <person name="Anantharaman K."/>
            <person name="Thomas B.C."/>
            <person name="Malmstrom R."/>
            <person name="Stieglmeier M."/>
            <person name="Klingl A."/>
            <person name="Woyke T."/>
            <person name="Ryan C.M."/>
            <person name="Banfield J.F."/>
        </authorList>
    </citation>
    <scope>NUCLEOTIDE SEQUENCE [LARGE SCALE GENOMIC DNA]</scope>
</reference>
<evidence type="ECO:0000313" key="5">
    <source>
        <dbReference type="Proteomes" id="UP000228626"/>
    </source>
</evidence>
<comment type="similarity">
    <text evidence="1">Belongs to the UDP-glucose/GDP-mannose dehydrogenase family.</text>
</comment>